<dbReference type="Pfam" id="PF00015">
    <property type="entry name" value="MCPsignal"/>
    <property type="match status" value="1"/>
</dbReference>
<sequence length="682" mass="73595">MFMLIRRLIERLKGRAVSASGSKRATLANHSRKLSLRTKLIATFIVILLGPSIAISLLSYRTAKDEVADQMTGGAQQNVQLLNSVITQYTSAEVANVDYLASLITEETYTGPDQTLQRKIFEPFYRSHPILSSIEFGNEDGYYRNVQGTPWALEEDLRTQSWYVEAKDATQAIVSPPYVSAITGEFVIGIAKAVADGNGVIRTEVKISDLISLADSLHIGKSGYALIVDTEQRIVFDPSRQAGELAEGEWVRQMFEQESGQLDYSTDGDEQVLAFATNPITGWKISGTMFRSEIAEEARPILNQTMLVVAIALVIAAALIFFILRGMFRSLRVMIKTADTIAGGELAARIPMSGGDELGLLSASFNRMADNIHYTISSMNEASISLASSSQELSASAEQAAKATEHIAASATGIYEGADQQEKLLGGSRSEIEAIAGRMGRIGDFVAQLEALTAEAEATSRTGSGNVHDVVEQMGIIHDNARQQSGIMGQLFKQSGEIEQIVKVIQEIAAQTNLLALNASIEAARAGEHGRGFAVVAAEIRKLAEQTSRSTGSIKQIIGQIQSSTSHAVSSVDRTMGEIDKGIAVVRQTDRHFSEILQAIEPLAAMSVTLRDYTSEIAAQTERMQASISSVIHIASENASGTELVAASVEEQLASMEQISASAAYLSKTSEELAKLVETFKL</sequence>
<dbReference type="CDD" id="cd11386">
    <property type="entry name" value="MCP_signal"/>
    <property type="match status" value="1"/>
</dbReference>
<dbReference type="RefSeq" id="WP_183597530.1">
    <property type="nucleotide sequence ID" value="NZ_JACHXK010000002.1"/>
</dbReference>
<evidence type="ECO:0000256" key="1">
    <source>
        <dbReference type="ARBA" id="ARBA00004651"/>
    </source>
</evidence>
<evidence type="ECO:0000256" key="6">
    <source>
        <dbReference type="ARBA" id="ARBA00022989"/>
    </source>
</evidence>
<evidence type="ECO:0000313" key="15">
    <source>
        <dbReference type="Proteomes" id="UP000570361"/>
    </source>
</evidence>
<evidence type="ECO:0000256" key="4">
    <source>
        <dbReference type="ARBA" id="ARBA00022500"/>
    </source>
</evidence>
<keyword evidence="15" id="KW-1185">Reference proteome</keyword>
<evidence type="ECO:0000259" key="13">
    <source>
        <dbReference type="PROSITE" id="PS50885"/>
    </source>
</evidence>
<dbReference type="GO" id="GO:0006935">
    <property type="term" value="P:chemotaxis"/>
    <property type="evidence" value="ECO:0007669"/>
    <property type="project" value="UniProtKB-KW"/>
</dbReference>
<evidence type="ECO:0000256" key="2">
    <source>
        <dbReference type="ARBA" id="ARBA00022475"/>
    </source>
</evidence>
<evidence type="ECO:0000256" key="9">
    <source>
        <dbReference type="ARBA" id="ARBA00029447"/>
    </source>
</evidence>
<protein>
    <submittedName>
        <fullName evidence="14">Methyl-accepting chemotaxis protein</fullName>
    </submittedName>
</protein>
<comment type="caution">
    <text evidence="14">The sequence shown here is derived from an EMBL/GenBank/DDBJ whole genome shotgun (WGS) entry which is preliminary data.</text>
</comment>
<dbReference type="SMART" id="SM00283">
    <property type="entry name" value="MA"/>
    <property type="match status" value="1"/>
</dbReference>
<evidence type="ECO:0000256" key="11">
    <source>
        <dbReference type="SAM" id="Phobius"/>
    </source>
</evidence>
<organism evidence="14 15">
    <name type="scientific">Paenibacillus phyllosphaerae</name>
    <dbReference type="NCBI Taxonomy" id="274593"/>
    <lineage>
        <taxon>Bacteria</taxon>
        <taxon>Bacillati</taxon>
        <taxon>Bacillota</taxon>
        <taxon>Bacilli</taxon>
        <taxon>Bacillales</taxon>
        <taxon>Paenibacillaceae</taxon>
        <taxon>Paenibacillus</taxon>
    </lineage>
</organism>
<keyword evidence="2" id="KW-1003">Cell membrane</keyword>
<dbReference type="CDD" id="cd12912">
    <property type="entry name" value="PDC2_MCP_like"/>
    <property type="match status" value="1"/>
</dbReference>
<feature type="domain" description="HAMP" evidence="13">
    <location>
        <begin position="325"/>
        <end position="377"/>
    </location>
</feature>
<evidence type="ECO:0000313" key="14">
    <source>
        <dbReference type="EMBL" id="MBB3108902.1"/>
    </source>
</evidence>
<dbReference type="Gene3D" id="3.30.450.20">
    <property type="entry name" value="PAS domain"/>
    <property type="match status" value="2"/>
</dbReference>
<dbReference type="InterPro" id="IPR004089">
    <property type="entry name" value="MCPsignal_dom"/>
</dbReference>
<feature type="transmembrane region" description="Helical" evidence="11">
    <location>
        <begin position="306"/>
        <end position="324"/>
    </location>
</feature>
<evidence type="ECO:0000256" key="8">
    <source>
        <dbReference type="ARBA" id="ARBA00023224"/>
    </source>
</evidence>
<dbReference type="PANTHER" id="PTHR32089:SF114">
    <property type="entry name" value="METHYL-ACCEPTING CHEMOTAXIS PROTEIN MCPB"/>
    <property type="match status" value="1"/>
</dbReference>
<comment type="subcellular location">
    <subcellularLocation>
        <location evidence="1">Cell membrane</location>
        <topology evidence="1">Multi-pass membrane protein</topology>
    </subcellularLocation>
</comment>
<dbReference type="Pfam" id="PF02743">
    <property type="entry name" value="dCache_1"/>
    <property type="match status" value="1"/>
</dbReference>
<reference evidence="14 15" key="1">
    <citation type="submission" date="2020-08" db="EMBL/GenBank/DDBJ databases">
        <title>Genomic Encyclopedia of Type Strains, Phase III (KMG-III): the genomes of soil and plant-associated and newly described type strains.</title>
        <authorList>
            <person name="Whitman W."/>
        </authorList>
    </citation>
    <scope>NUCLEOTIDE SEQUENCE [LARGE SCALE GENOMIC DNA]</scope>
    <source>
        <strain evidence="14 15">CECT 5862</strain>
    </source>
</reference>
<dbReference type="AlphaFoldDB" id="A0A7W5AUL7"/>
<dbReference type="PROSITE" id="PS50111">
    <property type="entry name" value="CHEMOTAXIS_TRANSDUC_2"/>
    <property type="match status" value="1"/>
</dbReference>
<dbReference type="PANTHER" id="PTHR32089">
    <property type="entry name" value="METHYL-ACCEPTING CHEMOTAXIS PROTEIN MCPB"/>
    <property type="match status" value="1"/>
</dbReference>
<dbReference type="GO" id="GO:0005886">
    <property type="term" value="C:plasma membrane"/>
    <property type="evidence" value="ECO:0007669"/>
    <property type="project" value="UniProtKB-SubCell"/>
</dbReference>
<dbReference type="SUPFAM" id="SSF58104">
    <property type="entry name" value="Methyl-accepting chemotaxis protein (MCP) signaling domain"/>
    <property type="match status" value="1"/>
</dbReference>
<dbReference type="EMBL" id="JACHXK010000002">
    <property type="protein sequence ID" value="MBB3108902.1"/>
    <property type="molecule type" value="Genomic_DNA"/>
</dbReference>
<comment type="similarity">
    <text evidence="9">Belongs to the methyl-accepting chemotaxis (MCP) protein family.</text>
</comment>
<gene>
    <name evidence="14" type="ORF">FHS18_000954</name>
</gene>
<dbReference type="CDD" id="cd06225">
    <property type="entry name" value="HAMP"/>
    <property type="match status" value="1"/>
</dbReference>
<dbReference type="CDD" id="cd18773">
    <property type="entry name" value="PDC1_HK_sensor"/>
    <property type="match status" value="1"/>
</dbReference>
<name>A0A7W5AUL7_9BACL</name>
<keyword evidence="7 11" id="KW-0472">Membrane</keyword>
<evidence type="ECO:0000256" key="7">
    <source>
        <dbReference type="ARBA" id="ARBA00023136"/>
    </source>
</evidence>
<keyword evidence="6 11" id="KW-1133">Transmembrane helix</keyword>
<keyword evidence="5 11" id="KW-0812">Transmembrane</keyword>
<evidence type="ECO:0000256" key="3">
    <source>
        <dbReference type="ARBA" id="ARBA00022481"/>
    </source>
</evidence>
<keyword evidence="4" id="KW-0145">Chemotaxis</keyword>
<feature type="transmembrane region" description="Helical" evidence="11">
    <location>
        <begin position="40"/>
        <end position="60"/>
    </location>
</feature>
<evidence type="ECO:0000256" key="10">
    <source>
        <dbReference type="PROSITE-ProRule" id="PRU00284"/>
    </source>
</evidence>
<evidence type="ECO:0000259" key="12">
    <source>
        <dbReference type="PROSITE" id="PS50111"/>
    </source>
</evidence>
<keyword evidence="8 10" id="KW-0807">Transducer</keyword>
<dbReference type="SUPFAM" id="SSF103190">
    <property type="entry name" value="Sensory domain-like"/>
    <property type="match status" value="1"/>
</dbReference>
<dbReference type="GO" id="GO:0007165">
    <property type="term" value="P:signal transduction"/>
    <property type="evidence" value="ECO:0007669"/>
    <property type="project" value="UniProtKB-KW"/>
</dbReference>
<dbReference type="InterPro" id="IPR029151">
    <property type="entry name" value="Sensor-like_sf"/>
</dbReference>
<keyword evidence="3" id="KW-0488">Methylation</keyword>
<accession>A0A7W5AUL7</accession>
<dbReference type="Gene3D" id="1.10.287.950">
    <property type="entry name" value="Methyl-accepting chemotaxis protein"/>
    <property type="match status" value="1"/>
</dbReference>
<dbReference type="SMART" id="SM00304">
    <property type="entry name" value="HAMP"/>
    <property type="match status" value="1"/>
</dbReference>
<dbReference type="InterPro" id="IPR033479">
    <property type="entry name" value="dCache_1"/>
</dbReference>
<proteinExistence type="inferred from homology"/>
<dbReference type="Pfam" id="PF00672">
    <property type="entry name" value="HAMP"/>
    <property type="match status" value="1"/>
</dbReference>
<feature type="domain" description="Methyl-accepting transducer" evidence="12">
    <location>
        <begin position="396"/>
        <end position="632"/>
    </location>
</feature>
<dbReference type="Proteomes" id="UP000570361">
    <property type="component" value="Unassembled WGS sequence"/>
</dbReference>
<evidence type="ECO:0000256" key="5">
    <source>
        <dbReference type="ARBA" id="ARBA00022692"/>
    </source>
</evidence>
<dbReference type="PROSITE" id="PS50885">
    <property type="entry name" value="HAMP"/>
    <property type="match status" value="1"/>
</dbReference>
<dbReference type="InterPro" id="IPR003660">
    <property type="entry name" value="HAMP_dom"/>
</dbReference>